<dbReference type="PANTHER" id="PTHR14739:SF9">
    <property type="entry name" value="MICROTUBULE-ASSOCIATED PROTEIN 9"/>
    <property type="match status" value="1"/>
</dbReference>
<evidence type="ECO:0000256" key="2">
    <source>
        <dbReference type="SAM" id="MobiDB-lite"/>
    </source>
</evidence>
<dbReference type="GO" id="GO:0000281">
    <property type="term" value="P:mitotic cytokinesis"/>
    <property type="evidence" value="ECO:0007669"/>
    <property type="project" value="InterPro"/>
</dbReference>
<dbReference type="InterPro" id="IPR026106">
    <property type="entry name" value="MAP9"/>
</dbReference>
<feature type="coiled-coil region" evidence="1">
    <location>
        <begin position="318"/>
        <end position="436"/>
    </location>
</feature>
<keyword evidence="4" id="KW-1185">Reference proteome</keyword>
<feature type="compositionally biased region" description="Basic and acidic residues" evidence="2">
    <location>
        <begin position="229"/>
        <end position="253"/>
    </location>
</feature>
<feature type="compositionally biased region" description="Basic and acidic residues" evidence="2">
    <location>
        <begin position="1"/>
        <end position="10"/>
    </location>
</feature>
<reference evidence="4" key="1">
    <citation type="submission" date="2017-11" db="EMBL/GenBank/DDBJ databases">
        <authorList>
            <person name="Lima N.C."/>
            <person name="Parody-Merino A.M."/>
            <person name="Battley P.F."/>
            <person name="Fidler A.E."/>
            <person name="Prosdocimi F."/>
        </authorList>
    </citation>
    <scope>NUCLEOTIDE SEQUENCE [LARGE SCALE GENOMIC DNA]</scope>
</reference>
<evidence type="ECO:0000256" key="1">
    <source>
        <dbReference type="SAM" id="Coils"/>
    </source>
</evidence>
<feature type="compositionally biased region" description="Basic and acidic residues" evidence="2">
    <location>
        <begin position="129"/>
        <end position="152"/>
    </location>
</feature>
<feature type="compositionally biased region" description="Polar residues" evidence="2">
    <location>
        <begin position="217"/>
        <end position="228"/>
    </location>
</feature>
<evidence type="ECO:0000313" key="3">
    <source>
        <dbReference type="EMBL" id="PKU47438.1"/>
    </source>
</evidence>
<dbReference type="OrthoDB" id="8956542at2759"/>
<dbReference type="EMBL" id="KZ505678">
    <property type="protein sequence ID" value="PKU47438.1"/>
    <property type="molecule type" value="Genomic_DNA"/>
</dbReference>
<organism evidence="3 4">
    <name type="scientific">Limosa lapponica baueri</name>
    <dbReference type="NCBI Taxonomy" id="1758121"/>
    <lineage>
        <taxon>Eukaryota</taxon>
        <taxon>Metazoa</taxon>
        <taxon>Chordata</taxon>
        <taxon>Craniata</taxon>
        <taxon>Vertebrata</taxon>
        <taxon>Euteleostomi</taxon>
        <taxon>Archelosauria</taxon>
        <taxon>Archosauria</taxon>
        <taxon>Dinosauria</taxon>
        <taxon>Saurischia</taxon>
        <taxon>Theropoda</taxon>
        <taxon>Coelurosauria</taxon>
        <taxon>Aves</taxon>
        <taxon>Neognathae</taxon>
        <taxon>Neoaves</taxon>
        <taxon>Charadriiformes</taxon>
        <taxon>Scolopacidae</taxon>
        <taxon>Limosa</taxon>
    </lineage>
</organism>
<dbReference type="Proteomes" id="UP000233556">
    <property type="component" value="Unassembled WGS sequence"/>
</dbReference>
<feature type="coiled-coil region" evidence="1">
    <location>
        <begin position="462"/>
        <end position="489"/>
    </location>
</feature>
<evidence type="ECO:0000313" key="4">
    <source>
        <dbReference type="Proteomes" id="UP000233556"/>
    </source>
</evidence>
<proteinExistence type="predicted"/>
<name>A0A2I0UN15_LIMLA</name>
<accession>A0A2I0UN15</accession>
<gene>
    <name evidence="3" type="ORF">llap_2261</name>
</gene>
<dbReference type="GO" id="GO:0090307">
    <property type="term" value="P:mitotic spindle assembly"/>
    <property type="evidence" value="ECO:0007669"/>
    <property type="project" value="TreeGrafter"/>
</dbReference>
<dbReference type="AlphaFoldDB" id="A0A2I0UN15"/>
<sequence>MPQEEGETRVKQPALKPSLVCASGSSSLEDELQEASSAPAAREETAEYSDDFESDEDGMLNGIGEELNASNSGAESSKKLVAVESPLSDDHDASQKAADLENEAADGLTLSFHEKKLQQVMLLESGNIQDDRKDAEECLRSENEGDDRKNNEECSAAEEDQDQKISTSDLKLEDNSRKSPSVTEAVMTTVDEKTKKLEKSADDSSDEMVKIAEGQIVSDTIQQVSVNDQSEHGEAKNTSKDSVKKPSETKERVLQNPKASLSERSLSPASLKKKSKAVPSATRISSQYLGTLKVLEDKRVQNNSTEFDKADSLRAAVFQNWLEKKRALLLELKRIEKNKAENLRNDAEKKEAVKREEAIASFEAWKKKKGREAKKLNEIKKVEELRKKKAAEETVQRTEAAQKAFEKWKERKAEYLREQNRKEKQSERIRKKKEEELVAEKKRDNTSAVEKWNAKKEKYMKQKKVEKILERRKQEIQQAKKEEKDKKAMEEYESWLEGGAVHVPESQLIEDLLSPVKWGTVSYALVHNVSLGSTKRESTLSHVQLERGRRVPALTGVSLRDANEEDGRAQLFLTSQCLELERLLNPVLNQQAVGLFKFICGLELIALGFRSFDILAPAGNSGILHGRSKLNGA</sequence>
<dbReference type="PANTHER" id="PTHR14739">
    <property type="entry name" value="MICROTUBULE-ASSOCIATED PROTEIN 9"/>
    <property type="match status" value="1"/>
</dbReference>
<dbReference type="GO" id="GO:0000235">
    <property type="term" value="C:astral microtubule"/>
    <property type="evidence" value="ECO:0007669"/>
    <property type="project" value="TreeGrafter"/>
</dbReference>
<feature type="compositionally biased region" description="Basic and acidic residues" evidence="2">
    <location>
        <begin position="190"/>
        <end position="210"/>
    </location>
</feature>
<dbReference type="GO" id="GO:0008017">
    <property type="term" value="F:microtubule binding"/>
    <property type="evidence" value="ECO:0007669"/>
    <property type="project" value="TreeGrafter"/>
</dbReference>
<feature type="region of interest" description="Disordered" evidence="2">
    <location>
        <begin position="1"/>
        <end position="100"/>
    </location>
</feature>
<feature type="region of interest" description="Disordered" evidence="2">
    <location>
        <begin position="124"/>
        <end position="282"/>
    </location>
</feature>
<dbReference type="GO" id="GO:1902412">
    <property type="term" value="P:regulation of mitotic cytokinesis"/>
    <property type="evidence" value="ECO:0007669"/>
    <property type="project" value="TreeGrafter"/>
</dbReference>
<feature type="compositionally biased region" description="Acidic residues" evidence="2">
    <location>
        <begin position="46"/>
        <end position="58"/>
    </location>
</feature>
<protein>
    <submittedName>
        <fullName evidence="3">Microtubule-associated protein 9</fullName>
    </submittedName>
</protein>
<keyword evidence="1" id="KW-0175">Coiled coil</keyword>
<reference evidence="4" key="2">
    <citation type="submission" date="2017-12" db="EMBL/GenBank/DDBJ databases">
        <title>Genome sequence of the Bar-tailed Godwit (Limosa lapponica baueri).</title>
        <authorList>
            <person name="Lima N.C.B."/>
            <person name="Parody-Merino A.M."/>
            <person name="Battley P.F."/>
            <person name="Fidler A.E."/>
            <person name="Prosdocimi F."/>
        </authorList>
    </citation>
    <scope>NUCLEOTIDE SEQUENCE [LARGE SCALE GENOMIC DNA]</scope>
</reference>